<evidence type="ECO:0000313" key="3">
    <source>
        <dbReference type="Proteomes" id="UP000297299"/>
    </source>
</evidence>
<dbReference type="EMBL" id="PHWZ01000278">
    <property type="protein sequence ID" value="TEY50248.1"/>
    <property type="molecule type" value="Genomic_DNA"/>
</dbReference>
<feature type="region of interest" description="Disordered" evidence="1">
    <location>
        <begin position="438"/>
        <end position="704"/>
    </location>
</feature>
<feature type="compositionally biased region" description="Acidic residues" evidence="1">
    <location>
        <begin position="571"/>
        <end position="586"/>
    </location>
</feature>
<feature type="compositionally biased region" description="Acidic residues" evidence="1">
    <location>
        <begin position="595"/>
        <end position="619"/>
    </location>
</feature>
<dbReference type="AlphaFoldDB" id="A0A4Y8CVE1"/>
<feature type="compositionally biased region" description="Acidic residues" evidence="1">
    <location>
        <begin position="632"/>
        <end position="646"/>
    </location>
</feature>
<organism evidence="2 3">
    <name type="scientific">Botryotinia calthae</name>
    <dbReference type="NCBI Taxonomy" id="38488"/>
    <lineage>
        <taxon>Eukaryota</taxon>
        <taxon>Fungi</taxon>
        <taxon>Dikarya</taxon>
        <taxon>Ascomycota</taxon>
        <taxon>Pezizomycotina</taxon>
        <taxon>Leotiomycetes</taxon>
        <taxon>Helotiales</taxon>
        <taxon>Sclerotiniaceae</taxon>
        <taxon>Botryotinia</taxon>
    </lineage>
</organism>
<gene>
    <name evidence="2" type="ORF">BOTCAL_0279g00020</name>
</gene>
<dbReference type="Proteomes" id="UP000297299">
    <property type="component" value="Unassembled WGS sequence"/>
</dbReference>
<dbReference type="STRING" id="38488.A0A4Y8CVE1"/>
<proteinExistence type="predicted"/>
<feature type="compositionally biased region" description="Polar residues" evidence="1">
    <location>
        <begin position="496"/>
        <end position="505"/>
    </location>
</feature>
<sequence length="704" mass="76839">MAAAPREGAAWFLKSSLKSPGYDGSKAEDFYSWMLLEVVYNQSEDEAYAWPPPLWCPGHSRTGQQVFPGSAFSTGYGRYECMSVMYGPSAEDVKRTYRVKSSISRGQLSRQTGSSAVCYIAVPLPTAQERFIWIDLTYPVRAFMIPAAFTAHTKYQGHAIFSRLDIRGRKGLPTPYVVKGVAASELAAGKKIVDDWNARSPHNWRWRKEARKIGDVFGRLKNRLDEIGTEGPAIQEPGFKPDYLKTLGKPPIKYAKTSYCKDPQGDETSGLMMRPQWTLRIDVFTLACQLWIPFSQRTDEYKDVYACFALFERSAVKASKVIADLDMTQAIDLAASQSKELGVRLQYEKDEPDDKFIKDLFAGFVAVGLGVIPVVGPLVAFAWSVTYEVLSDTEKFTKAAGIGGKTPAFTQAVVDSREALLPMIKKAASSVFKMHAEQGSTSSIHVDPSENTADGSSQQKPESGGDSAGGDGDEKPKEQESEEGGESNETRDNEQPDNTEGSANPNDAEEVDQSNDSGGAEKLDKIEDIEQPGNTENSAKSDDAEEVDQSNDSGDTQNTGNAEDNEKPDAEDTEEPDAEDTEEPDVEDTKKPDIEDTEGPDNEEQLDSEEKPDSDENQETESKDSAAKPDDAGDQPDEETPEEGENSENGGGETGESQAETTKDSKKSDETTKDGTTDEKEDTDSFSFIIEAGEAEVYGPGASG</sequence>
<name>A0A4Y8CVE1_9HELO</name>
<feature type="compositionally biased region" description="Basic and acidic residues" evidence="1">
    <location>
        <begin position="519"/>
        <end position="528"/>
    </location>
</feature>
<feature type="compositionally biased region" description="Basic and acidic residues" evidence="1">
    <location>
        <begin position="661"/>
        <end position="678"/>
    </location>
</feature>
<accession>A0A4Y8CVE1</accession>
<evidence type="ECO:0000256" key="1">
    <source>
        <dbReference type="SAM" id="MobiDB-lite"/>
    </source>
</evidence>
<dbReference type="OrthoDB" id="4770905at2759"/>
<evidence type="ECO:0000313" key="2">
    <source>
        <dbReference type="EMBL" id="TEY50248.1"/>
    </source>
</evidence>
<keyword evidence="3" id="KW-1185">Reference proteome</keyword>
<reference evidence="2 3" key="1">
    <citation type="submission" date="2017-11" db="EMBL/GenBank/DDBJ databases">
        <title>Comparative genomics of Botrytis spp.</title>
        <authorList>
            <person name="Valero-Jimenez C.A."/>
            <person name="Tapia P."/>
            <person name="Veloso J."/>
            <person name="Silva-Moreno E."/>
            <person name="Staats M."/>
            <person name="Valdes J.H."/>
            <person name="Van Kan J.A.L."/>
        </authorList>
    </citation>
    <scope>NUCLEOTIDE SEQUENCE [LARGE SCALE GENOMIC DNA]</scope>
    <source>
        <strain evidence="2 3">MUCL2830</strain>
    </source>
</reference>
<feature type="compositionally biased region" description="Basic and acidic residues" evidence="1">
    <location>
        <begin position="620"/>
        <end position="631"/>
    </location>
</feature>
<protein>
    <submittedName>
        <fullName evidence="2">Uncharacterized protein</fullName>
    </submittedName>
</protein>
<comment type="caution">
    <text evidence="2">The sequence shown here is derived from an EMBL/GenBank/DDBJ whole genome shotgun (WGS) entry which is preliminary data.</text>
</comment>
<feature type="compositionally biased region" description="Polar residues" evidence="1">
    <location>
        <begin position="550"/>
        <end position="562"/>
    </location>
</feature>
<feature type="compositionally biased region" description="Polar residues" evidence="1">
    <location>
        <begin position="438"/>
        <end position="461"/>
    </location>
</feature>